<gene>
    <name evidence="2" type="ORF">ALC60_06529</name>
</gene>
<evidence type="ECO:0000313" key="3">
    <source>
        <dbReference type="Proteomes" id="UP000075809"/>
    </source>
</evidence>
<dbReference type="Proteomes" id="UP000075809">
    <property type="component" value="Unassembled WGS sequence"/>
</dbReference>
<evidence type="ECO:0000313" key="2">
    <source>
        <dbReference type="EMBL" id="KYQ54613.1"/>
    </source>
</evidence>
<name>A0A151X2I5_9HYME</name>
<accession>A0A151X2I5</accession>
<feature type="compositionally biased region" description="Pro residues" evidence="1">
    <location>
        <begin position="30"/>
        <end position="45"/>
    </location>
</feature>
<dbReference type="EMBL" id="KQ982578">
    <property type="protein sequence ID" value="KYQ54613.1"/>
    <property type="molecule type" value="Genomic_DNA"/>
</dbReference>
<feature type="region of interest" description="Disordered" evidence="1">
    <location>
        <begin position="82"/>
        <end position="130"/>
    </location>
</feature>
<feature type="region of interest" description="Disordered" evidence="1">
    <location>
        <begin position="29"/>
        <end position="51"/>
    </location>
</feature>
<dbReference type="AlphaFoldDB" id="A0A151X2I5"/>
<evidence type="ECO:0000256" key="1">
    <source>
        <dbReference type="SAM" id="MobiDB-lite"/>
    </source>
</evidence>
<keyword evidence="3" id="KW-1185">Reference proteome</keyword>
<reference evidence="2 3" key="1">
    <citation type="submission" date="2015-09" db="EMBL/GenBank/DDBJ databases">
        <title>Trachymyrmex zeteki WGS genome.</title>
        <authorList>
            <person name="Nygaard S."/>
            <person name="Hu H."/>
            <person name="Boomsma J."/>
            <person name="Zhang G."/>
        </authorList>
    </citation>
    <scope>NUCLEOTIDE SEQUENCE [LARGE SCALE GENOMIC DNA]</scope>
    <source>
        <strain evidence="2">Tzet28-1</strain>
        <tissue evidence="2">Whole body</tissue>
    </source>
</reference>
<sequence>MEADIYPRQCVTGSAKSAMMNVLAGINPQCTPPPPSSSTVPPPPAAATSHDPLVPPYAIFPATFFIEQLNRMHAESRLIFKASSEKAAGDGPEGEREDRREGGESRRRKLRHTGRVIYSGPAPSKGFHGEPVRYKHVGVFHGIQIRRPRASYS</sequence>
<protein>
    <submittedName>
        <fullName evidence="2">Uncharacterized protein</fullName>
    </submittedName>
</protein>
<feature type="compositionally biased region" description="Basic and acidic residues" evidence="1">
    <location>
        <begin position="82"/>
        <end position="105"/>
    </location>
</feature>
<proteinExistence type="predicted"/>
<organism evidence="2 3">
    <name type="scientific">Mycetomoellerius zeteki</name>
    <dbReference type="NCBI Taxonomy" id="64791"/>
    <lineage>
        <taxon>Eukaryota</taxon>
        <taxon>Metazoa</taxon>
        <taxon>Ecdysozoa</taxon>
        <taxon>Arthropoda</taxon>
        <taxon>Hexapoda</taxon>
        <taxon>Insecta</taxon>
        <taxon>Pterygota</taxon>
        <taxon>Neoptera</taxon>
        <taxon>Endopterygota</taxon>
        <taxon>Hymenoptera</taxon>
        <taxon>Apocrita</taxon>
        <taxon>Aculeata</taxon>
        <taxon>Formicoidea</taxon>
        <taxon>Formicidae</taxon>
        <taxon>Myrmicinae</taxon>
        <taxon>Mycetomoellerius</taxon>
    </lineage>
</organism>